<keyword evidence="6" id="KW-1185">Reference proteome</keyword>
<dbReference type="SUPFAM" id="SSF46785">
    <property type="entry name" value="Winged helix' DNA-binding domain"/>
    <property type="match status" value="1"/>
</dbReference>
<keyword evidence="1" id="KW-0805">Transcription regulation</keyword>
<evidence type="ECO:0000256" key="3">
    <source>
        <dbReference type="ARBA" id="ARBA00023163"/>
    </source>
</evidence>
<dbReference type="Proteomes" id="UP000577362">
    <property type="component" value="Unassembled WGS sequence"/>
</dbReference>
<protein>
    <submittedName>
        <fullName evidence="5">DNA-binding HxlR family transcriptional regulator</fullName>
    </submittedName>
</protein>
<proteinExistence type="predicted"/>
<comment type="caution">
    <text evidence="5">The sequence shown here is derived from an EMBL/GenBank/DDBJ whole genome shotgun (WGS) entry which is preliminary data.</text>
</comment>
<keyword evidence="3" id="KW-0804">Transcription</keyword>
<evidence type="ECO:0000256" key="2">
    <source>
        <dbReference type="ARBA" id="ARBA00023125"/>
    </source>
</evidence>
<accession>A0A840C9D9</accession>
<dbReference type="InterPro" id="IPR036390">
    <property type="entry name" value="WH_DNA-bd_sf"/>
</dbReference>
<dbReference type="InterPro" id="IPR002577">
    <property type="entry name" value="HTH_HxlR"/>
</dbReference>
<keyword evidence="2 5" id="KW-0238">DNA-binding</keyword>
<dbReference type="PANTHER" id="PTHR33204">
    <property type="entry name" value="TRANSCRIPTIONAL REGULATOR, MARR FAMILY"/>
    <property type="match status" value="1"/>
</dbReference>
<evidence type="ECO:0000313" key="5">
    <source>
        <dbReference type="EMBL" id="MBB4019466.1"/>
    </source>
</evidence>
<reference evidence="5 6" key="1">
    <citation type="submission" date="2020-08" db="EMBL/GenBank/DDBJ databases">
        <title>Genomic Encyclopedia of Type Strains, Phase IV (KMG-IV): sequencing the most valuable type-strain genomes for metagenomic binning, comparative biology and taxonomic classification.</title>
        <authorList>
            <person name="Goeker M."/>
        </authorList>
    </citation>
    <scope>NUCLEOTIDE SEQUENCE [LARGE SCALE GENOMIC DNA]</scope>
    <source>
        <strain evidence="5 6">DSM 103737</strain>
    </source>
</reference>
<sequence>MSLKVRKNRSAPPPQTCALTECMAIIAGAWAPNVIWHLRAGPRRFNELRLDIPPISAKVLSQRLRELESRRVITRTIQPTKPPSVEYALTPLGQQLVPALDAIVEVGHKLKAAAPQEM</sequence>
<gene>
    <name evidence="5" type="ORF">GGR16_004517</name>
</gene>
<dbReference type="PROSITE" id="PS51118">
    <property type="entry name" value="HTH_HXLR"/>
    <property type="match status" value="1"/>
</dbReference>
<dbReference type="Gene3D" id="1.10.10.10">
    <property type="entry name" value="Winged helix-like DNA-binding domain superfamily/Winged helix DNA-binding domain"/>
    <property type="match status" value="1"/>
</dbReference>
<evidence type="ECO:0000313" key="6">
    <source>
        <dbReference type="Proteomes" id="UP000577362"/>
    </source>
</evidence>
<evidence type="ECO:0000256" key="1">
    <source>
        <dbReference type="ARBA" id="ARBA00023015"/>
    </source>
</evidence>
<dbReference type="InterPro" id="IPR036388">
    <property type="entry name" value="WH-like_DNA-bd_sf"/>
</dbReference>
<organism evidence="5 6">
    <name type="scientific">Chelatococcus caeni</name>
    <dbReference type="NCBI Taxonomy" id="1348468"/>
    <lineage>
        <taxon>Bacteria</taxon>
        <taxon>Pseudomonadati</taxon>
        <taxon>Pseudomonadota</taxon>
        <taxon>Alphaproteobacteria</taxon>
        <taxon>Hyphomicrobiales</taxon>
        <taxon>Chelatococcaceae</taxon>
        <taxon>Chelatococcus</taxon>
    </lineage>
</organism>
<feature type="domain" description="HTH hxlR-type" evidence="4">
    <location>
        <begin position="17"/>
        <end position="115"/>
    </location>
</feature>
<dbReference type="RefSeq" id="WP_026015483.1">
    <property type="nucleotide sequence ID" value="NZ_JACIEN010000007.1"/>
</dbReference>
<dbReference type="Pfam" id="PF01638">
    <property type="entry name" value="HxlR"/>
    <property type="match status" value="1"/>
</dbReference>
<name>A0A840C9D9_9HYPH</name>
<evidence type="ECO:0000259" key="4">
    <source>
        <dbReference type="PROSITE" id="PS51118"/>
    </source>
</evidence>
<dbReference type="GO" id="GO:0003677">
    <property type="term" value="F:DNA binding"/>
    <property type="evidence" value="ECO:0007669"/>
    <property type="project" value="UniProtKB-KW"/>
</dbReference>
<dbReference type="AlphaFoldDB" id="A0A840C9D9"/>
<dbReference type="EMBL" id="JACIEN010000007">
    <property type="protein sequence ID" value="MBB4019466.1"/>
    <property type="molecule type" value="Genomic_DNA"/>
</dbReference>